<feature type="compositionally biased region" description="Low complexity" evidence="1">
    <location>
        <begin position="142"/>
        <end position="151"/>
    </location>
</feature>
<keyword evidence="3" id="KW-1185">Reference proteome</keyword>
<dbReference type="EMBL" id="KN834473">
    <property type="protein sequence ID" value="KIK10698.1"/>
    <property type="molecule type" value="Genomic_DNA"/>
</dbReference>
<reference evidence="2 3" key="1">
    <citation type="submission" date="2014-04" db="EMBL/GenBank/DDBJ databases">
        <authorList>
            <consortium name="DOE Joint Genome Institute"/>
            <person name="Kuo A."/>
            <person name="Kohler A."/>
            <person name="Costa M.D."/>
            <person name="Nagy L.G."/>
            <person name="Floudas D."/>
            <person name="Copeland A."/>
            <person name="Barry K.W."/>
            <person name="Cichocki N."/>
            <person name="Veneault-Fourrey C."/>
            <person name="LaButti K."/>
            <person name="Lindquist E.A."/>
            <person name="Lipzen A."/>
            <person name="Lundell T."/>
            <person name="Morin E."/>
            <person name="Murat C."/>
            <person name="Sun H."/>
            <person name="Tunlid A."/>
            <person name="Henrissat B."/>
            <person name="Grigoriev I.V."/>
            <person name="Hibbett D.S."/>
            <person name="Martin F."/>
            <person name="Nordberg H.P."/>
            <person name="Cantor M.N."/>
            <person name="Hua S.X."/>
        </authorList>
    </citation>
    <scope>NUCLEOTIDE SEQUENCE [LARGE SCALE GENOMIC DNA]</scope>
    <source>
        <strain evidence="2 3">441</strain>
    </source>
</reference>
<dbReference type="Proteomes" id="UP000054018">
    <property type="component" value="Unassembled WGS sequence"/>
</dbReference>
<feature type="region of interest" description="Disordered" evidence="1">
    <location>
        <begin position="1"/>
        <end position="187"/>
    </location>
</feature>
<accession>A0A0C9YRP4</accession>
<dbReference type="HOGENOM" id="CLU_112565_0_0_1"/>
<reference evidence="3" key="2">
    <citation type="submission" date="2015-01" db="EMBL/GenBank/DDBJ databases">
        <title>Evolutionary Origins and Diversification of the Mycorrhizal Mutualists.</title>
        <authorList>
            <consortium name="DOE Joint Genome Institute"/>
            <consortium name="Mycorrhizal Genomics Consortium"/>
            <person name="Kohler A."/>
            <person name="Kuo A."/>
            <person name="Nagy L.G."/>
            <person name="Floudas D."/>
            <person name="Copeland A."/>
            <person name="Barry K.W."/>
            <person name="Cichocki N."/>
            <person name="Veneault-Fourrey C."/>
            <person name="LaButti K."/>
            <person name="Lindquist E.A."/>
            <person name="Lipzen A."/>
            <person name="Lundell T."/>
            <person name="Morin E."/>
            <person name="Murat C."/>
            <person name="Riley R."/>
            <person name="Ohm R."/>
            <person name="Sun H."/>
            <person name="Tunlid A."/>
            <person name="Henrissat B."/>
            <person name="Grigoriev I.V."/>
            <person name="Hibbett D.S."/>
            <person name="Martin F."/>
        </authorList>
    </citation>
    <scope>NUCLEOTIDE SEQUENCE [LARGE SCALE GENOMIC DNA]</scope>
    <source>
        <strain evidence="3">441</strain>
    </source>
</reference>
<feature type="compositionally biased region" description="Polar residues" evidence="1">
    <location>
        <begin position="154"/>
        <end position="165"/>
    </location>
</feature>
<feature type="compositionally biased region" description="Polar residues" evidence="1">
    <location>
        <begin position="102"/>
        <end position="122"/>
    </location>
</feature>
<proteinExistence type="predicted"/>
<feature type="compositionally biased region" description="Basic and acidic residues" evidence="1">
    <location>
        <begin position="27"/>
        <end position="41"/>
    </location>
</feature>
<evidence type="ECO:0000313" key="2">
    <source>
        <dbReference type="EMBL" id="KIK10698.1"/>
    </source>
</evidence>
<feature type="compositionally biased region" description="Polar residues" evidence="1">
    <location>
        <begin position="42"/>
        <end position="53"/>
    </location>
</feature>
<evidence type="ECO:0000313" key="3">
    <source>
        <dbReference type="Proteomes" id="UP000054018"/>
    </source>
</evidence>
<gene>
    <name evidence="2" type="ORF">PISMIDRAFT_20174</name>
</gene>
<name>A0A0C9YRP4_9AGAM</name>
<evidence type="ECO:0000256" key="1">
    <source>
        <dbReference type="SAM" id="MobiDB-lite"/>
    </source>
</evidence>
<protein>
    <submittedName>
        <fullName evidence="2">Uncharacterized protein</fullName>
    </submittedName>
</protein>
<dbReference type="AlphaFoldDB" id="A0A0C9YRP4"/>
<sequence length="213" mass="23534">MNASPQTRPATKKNKLRFILPLTPELSSEKELRSDPPRDEPNATSSKASNDCQQLLVEIHIKQSMHTQLVPSPPQEKQLSDVPSHHDELLNLPSQEPLCNEGMQSQQPSRQVQEDQQSSRTLSEPCAIQISSELHQEPPQPEVQLQLPQPHTHVGQSVTSNQITGASHPEHHSGEVVELQHGQEHTKDAQACSVPLAGAHSTKHKSQTLPNSH</sequence>
<organism evidence="2 3">
    <name type="scientific">Pisolithus microcarpus 441</name>
    <dbReference type="NCBI Taxonomy" id="765257"/>
    <lineage>
        <taxon>Eukaryota</taxon>
        <taxon>Fungi</taxon>
        <taxon>Dikarya</taxon>
        <taxon>Basidiomycota</taxon>
        <taxon>Agaricomycotina</taxon>
        <taxon>Agaricomycetes</taxon>
        <taxon>Agaricomycetidae</taxon>
        <taxon>Boletales</taxon>
        <taxon>Sclerodermatineae</taxon>
        <taxon>Pisolithaceae</taxon>
        <taxon>Pisolithus</taxon>
    </lineage>
</organism>